<dbReference type="AlphaFoldDB" id="A0AAD4E3F8"/>
<proteinExistence type="predicted"/>
<evidence type="ECO:0000313" key="1">
    <source>
        <dbReference type="EMBL" id="KAG1898622.1"/>
    </source>
</evidence>
<dbReference type="EMBL" id="JABBWK010000038">
    <property type="protein sequence ID" value="KAG1898622.1"/>
    <property type="molecule type" value="Genomic_DNA"/>
</dbReference>
<dbReference type="GeneID" id="64671449"/>
<name>A0AAD4E3F8_9AGAM</name>
<organism evidence="1 2">
    <name type="scientific">Suillus fuscotomentosus</name>
    <dbReference type="NCBI Taxonomy" id="1912939"/>
    <lineage>
        <taxon>Eukaryota</taxon>
        <taxon>Fungi</taxon>
        <taxon>Dikarya</taxon>
        <taxon>Basidiomycota</taxon>
        <taxon>Agaricomycotina</taxon>
        <taxon>Agaricomycetes</taxon>
        <taxon>Agaricomycetidae</taxon>
        <taxon>Boletales</taxon>
        <taxon>Suillineae</taxon>
        <taxon>Suillaceae</taxon>
        <taxon>Suillus</taxon>
    </lineage>
</organism>
<accession>A0AAD4E3F8</accession>
<comment type="caution">
    <text evidence="1">The sequence shown here is derived from an EMBL/GenBank/DDBJ whole genome shotgun (WGS) entry which is preliminary data.</text>
</comment>
<reference evidence="1" key="1">
    <citation type="journal article" date="2020" name="New Phytol.">
        <title>Comparative genomics reveals dynamic genome evolution in host specialist ectomycorrhizal fungi.</title>
        <authorList>
            <person name="Lofgren L.A."/>
            <person name="Nguyen N.H."/>
            <person name="Vilgalys R."/>
            <person name="Ruytinx J."/>
            <person name="Liao H.L."/>
            <person name="Branco S."/>
            <person name="Kuo A."/>
            <person name="LaButti K."/>
            <person name="Lipzen A."/>
            <person name="Andreopoulos W."/>
            <person name="Pangilinan J."/>
            <person name="Riley R."/>
            <person name="Hundley H."/>
            <person name="Na H."/>
            <person name="Barry K."/>
            <person name="Grigoriev I.V."/>
            <person name="Stajich J.E."/>
            <person name="Kennedy P.G."/>
        </authorList>
    </citation>
    <scope>NUCLEOTIDE SEQUENCE</scope>
    <source>
        <strain evidence="1">FC203</strain>
    </source>
</reference>
<sequence length="163" mass="19005">MSSTNELVDKTHTVDVCGDVVFLEFDGVLPNWNHYCIKVSFDTPRTKTIVFRLHEGADPQLKPSMTHAVQTESEPKEKEAECNDAVKFEEDDTMIAEGDSEDLKIKQEDNNLLYLSARFFWAILRPQSRPWRHIIRLFDPSEILQKVADIQERKHKFEEYSGY</sequence>
<protein>
    <submittedName>
        <fullName evidence="1">Uncharacterized protein</fullName>
    </submittedName>
</protein>
<keyword evidence="2" id="KW-1185">Reference proteome</keyword>
<evidence type="ECO:0000313" key="2">
    <source>
        <dbReference type="Proteomes" id="UP001195769"/>
    </source>
</evidence>
<dbReference type="RefSeq" id="XP_041224198.1">
    <property type="nucleotide sequence ID" value="XM_041377151.1"/>
</dbReference>
<gene>
    <name evidence="1" type="ORF">F5891DRAFT_981770</name>
</gene>
<dbReference type="Proteomes" id="UP001195769">
    <property type="component" value="Unassembled WGS sequence"/>
</dbReference>